<keyword evidence="2" id="KW-0238">DNA-binding</keyword>
<comment type="caution">
    <text evidence="6">The sequence shown here is derived from an EMBL/GenBank/DDBJ whole genome shotgun (WGS) entry which is preliminary data.</text>
</comment>
<proteinExistence type="predicted"/>
<sequence>MATRGKDQMLSEADITRLDIKDLNKKLKEERVSKCDCQLIKKQRRRNKMKTYRKESCQRKAKKYEKLELERQRLSDVLALLQQEVVQLRSSRSSMMENIMKHVEGEEEFLIVD</sequence>
<dbReference type="Gene3D" id="1.20.5.170">
    <property type="match status" value="1"/>
</dbReference>
<name>A0AAV7JP81_9METZ</name>
<evidence type="ECO:0000313" key="6">
    <source>
        <dbReference type="EMBL" id="KAI6650609.1"/>
    </source>
</evidence>
<reference evidence="6 7" key="1">
    <citation type="journal article" date="2023" name="BMC Biol.">
        <title>The compact genome of the sponge Oopsacas minuta (Hexactinellida) is lacking key metazoan core genes.</title>
        <authorList>
            <person name="Santini S."/>
            <person name="Schenkelaars Q."/>
            <person name="Jourda C."/>
            <person name="Duchesne M."/>
            <person name="Belahbib H."/>
            <person name="Rocher C."/>
            <person name="Selva M."/>
            <person name="Riesgo A."/>
            <person name="Vervoort M."/>
            <person name="Leys S.P."/>
            <person name="Kodjabachian L."/>
            <person name="Le Bivic A."/>
            <person name="Borchiellini C."/>
            <person name="Claverie J.M."/>
            <person name="Renard E."/>
        </authorList>
    </citation>
    <scope>NUCLEOTIDE SEQUENCE [LARGE SCALE GENOMIC DNA]</scope>
    <source>
        <strain evidence="6">SPO-2</strain>
    </source>
</reference>
<organism evidence="6 7">
    <name type="scientific">Oopsacas minuta</name>
    <dbReference type="NCBI Taxonomy" id="111878"/>
    <lineage>
        <taxon>Eukaryota</taxon>
        <taxon>Metazoa</taxon>
        <taxon>Porifera</taxon>
        <taxon>Hexactinellida</taxon>
        <taxon>Hexasterophora</taxon>
        <taxon>Lyssacinosida</taxon>
        <taxon>Leucopsacidae</taxon>
        <taxon>Oopsacas</taxon>
    </lineage>
</organism>
<dbReference type="AlphaFoldDB" id="A0AAV7JP81"/>
<dbReference type="InterPro" id="IPR004826">
    <property type="entry name" value="bZIP_Maf"/>
</dbReference>
<evidence type="ECO:0000256" key="2">
    <source>
        <dbReference type="ARBA" id="ARBA00023125"/>
    </source>
</evidence>
<evidence type="ECO:0000256" key="3">
    <source>
        <dbReference type="ARBA" id="ARBA00023163"/>
    </source>
</evidence>
<gene>
    <name evidence="6" type="ORF">LOD99_7659</name>
</gene>
<keyword evidence="1" id="KW-0805">Transcription regulation</keyword>
<accession>A0AAV7JP81</accession>
<dbReference type="Pfam" id="PF03131">
    <property type="entry name" value="bZIP_Maf"/>
    <property type="match status" value="1"/>
</dbReference>
<evidence type="ECO:0000256" key="1">
    <source>
        <dbReference type="ARBA" id="ARBA00023015"/>
    </source>
</evidence>
<dbReference type="Proteomes" id="UP001165289">
    <property type="component" value="Unassembled WGS sequence"/>
</dbReference>
<evidence type="ECO:0000313" key="7">
    <source>
        <dbReference type="Proteomes" id="UP001165289"/>
    </source>
</evidence>
<feature type="coiled-coil region" evidence="4">
    <location>
        <begin position="57"/>
        <end position="91"/>
    </location>
</feature>
<keyword evidence="3" id="KW-0804">Transcription</keyword>
<keyword evidence="7" id="KW-1185">Reference proteome</keyword>
<evidence type="ECO:0000259" key="5">
    <source>
        <dbReference type="Pfam" id="PF03131"/>
    </source>
</evidence>
<dbReference type="GO" id="GO:0006355">
    <property type="term" value="P:regulation of DNA-templated transcription"/>
    <property type="evidence" value="ECO:0007669"/>
    <property type="project" value="InterPro"/>
</dbReference>
<evidence type="ECO:0000256" key="4">
    <source>
        <dbReference type="SAM" id="Coils"/>
    </source>
</evidence>
<keyword evidence="4" id="KW-0175">Coiled coil</keyword>
<dbReference type="GO" id="GO:0003677">
    <property type="term" value="F:DNA binding"/>
    <property type="evidence" value="ECO:0007669"/>
    <property type="project" value="UniProtKB-KW"/>
</dbReference>
<protein>
    <recommendedName>
        <fullName evidence="5">Basic leucine zipper domain-containing protein</fullName>
    </recommendedName>
</protein>
<feature type="domain" description="Basic leucine zipper" evidence="5">
    <location>
        <begin position="10"/>
        <end position="97"/>
    </location>
</feature>
<dbReference type="EMBL" id="JAKMXF010000310">
    <property type="protein sequence ID" value="KAI6650609.1"/>
    <property type="molecule type" value="Genomic_DNA"/>
</dbReference>